<dbReference type="OrthoDB" id="4554968at2"/>
<dbReference type="EMBL" id="VXLC01000025">
    <property type="protein sequence ID" value="KAA8883909.1"/>
    <property type="molecule type" value="Genomic_DNA"/>
</dbReference>
<feature type="compositionally biased region" description="Pro residues" evidence="1">
    <location>
        <begin position="9"/>
        <end position="19"/>
    </location>
</feature>
<dbReference type="AlphaFoldDB" id="A0A5N0E669"/>
<reference evidence="2 3" key="1">
    <citation type="submission" date="2019-09" db="EMBL/GenBank/DDBJ databases">
        <authorList>
            <person name="Wang X."/>
        </authorList>
    </citation>
    <scope>NUCLEOTIDE SEQUENCE [LARGE SCALE GENOMIC DNA]</scope>
    <source>
        <strain evidence="2 3">CICC 11023</strain>
    </source>
</reference>
<protein>
    <submittedName>
        <fullName evidence="2">Uncharacterized protein</fullName>
    </submittedName>
</protein>
<sequence length="141" mass="16054">MRPISGDPRPSPLIEPPNQPMARENMESSERRRRARDRPVRTQEQIDRLTRLNEGSRSLLDRLADRLGPETLAQYRTYSDVGEWGELVDGLCASLVKRRIAISPAERDSLAELMAMFENREGYVYLSDPEGVLSRLVVASE</sequence>
<dbReference type="Proteomes" id="UP000323876">
    <property type="component" value="Unassembled WGS sequence"/>
</dbReference>
<evidence type="ECO:0000313" key="2">
    <source>
        <dbReference type="EMBL" id="KAA8883909.1"/>
    </source>
</evidence>
<keyword evidence="3" id="KW-1185">Reference proteome</keyword>
<proteinExistence type="predicted"/>
<evidence type="ECO:0000256" key="1">
    <source>
        <dbReference type="SAM" id="MobiDB-lite"/>
    </source>
</evidence>
<evidence type="ECO:0000313" key="3">
    <source>
        <dbReference type="Proteomes" id="UP000323876"/>
    </source>
</evidence>
<accession>A0A5N0E669</accession>
<dbReference type="RefSeq" id="WP_150406837.1">
    <property type="nucleotide sequence ID" value="NZ_VXLC01000025.1"/>
</dbReference>
<feature type="region of interest" description="Disordered" evidence="1">
    <location>
        <begin position="1"/>
        <end position="49"/>
    </location>
</feature>
<comment type="caution">
    <text evidence="2">The sequence shown here is derived from an EMBL/GenBank/DDBJ whole genome shotgun (WGS) entry which is preliminary data.</text>
</comment>
<organism evidence="2 3">
    <name type="scientific">Nocardia colli</name>
    <dbReference type="NCBI Taxonomy" id="2545717"/>
    <lineage>
        <taxon>Bacteria</taxon>
        <taxon>Bacillati</taxon>
        <taxon>Actinomycetota</taxon>
        <taxon>Actinomycetes</taxon>
        <taxon>Mycobacteriales</taxon>
        <taxon>Nocardiaceae</taxon>
        <taxon>Nocardia</taxon>
    </lineage>
</organism>
<name>A0A5N0E669_9NOCA</name>
<feature type="compositionally biased region" description="Basic and acidic residues" evidence="1">
    <location>
        <begin position="37"/>
        <end position="49"/>
    </location>
</feature>
<gene>
    <name evidence="2" type="ORF">F3087_37305</name>
</gene>